<comment type="caution">
    <text evidence="1">The sequence shown here is derived from an EMBL/GenBank/DDBJ whole genome shotgun (WGS) entry which is preliminary data.</text>
</comment>
<name>W4L7D3_ENTF1</name>
<evidence type="ECO:0000313" key="1">
    <source>
        <dbReference type="EMBL" id="ETW93794.1"/>
    </source>
</evidence>
<keyword evidence="2" id="KW-1185">Reference proteome</keyword>
<dbReference type="AlphaFoldDB" id="W4L7D3"/>
<accession>W4L7D3</accession>
<dbReference type="Proteomes" id="UP000019141">
    <property type="component" value="Unassembled WGS sequence"/>
</dbReference>
<gene>
    <name evidence="1" type="ORF">ETSY1_37670</name>
</gene>
<dbReference type="HOGENOM" id="CLU_2786115_0_0_7"/>
<proteinExistence type="predicted"/>
<reference evidence="1 2" key="1">
    <citation type="journal article" date="2014" name="Nature">
        <title>An environmental bacterial taxon with a large and distinct metabolic repertoire.</title>
        <authorList>
            <person name="Wilson M.C."/>
            <person name="Mori T."/>
            <person name="Ruckert C."/>
            <person name="Uria A.R."/>
            <person name="Helf M.J."/>
            <person name="Takada K."/>
            <person name="Gernert C."/>
            <person name="Steffens U.A."/>
            <person name="Heycke N."/>
            <person name="Schmitt S."/>
            <person name="Rinke C."/>
            <person name="Helfrich E.J."/>
            <person name="Brachmann A.O."/>
            <person name="Gurgui C."/>
            <person name="Wakimoto T."/>
            <person name="Kracht M."/>
            <person name="Crusemann M."/>
            <person name="Hentschel U."/>
            <person name="Abe I."/>
            <person name="Matsunaga S."/>
            <person name="Kalinowski J."/>
            <person name="Takeyama H."/>
            <person name="Piel J."/>
        </authorList>
    </citation>
    <scope>NUCLEOTIDE SEQUENCE [LARGE SCALE GENOMIC DNA]</scope>
    <source>
        <strain evidence="2">TSY1</strain>
    </source>
</reference>
<dbReference type="EMBL" id="AZHW01001172">
    <property type="protein sequence ID" value="ETW93794.1"/>
    <property type="molecule type" value="Genomic_DNA"/>
</dbReference>
<evidence type="ECO:0000313" key="2">
    <source>
        <dbReference type="Proteomes" id="UP000019141"/>
    </source>
</evidence>
<organism evidence="1 2">
    <name type="scientific">Entotheonella factor</name>
    <dbReference type="NCBI Taxonomy" id="1429438"/>
    <lineage>
        <taxon>Bacteria</taxon>
        <taxon>Pseudomonadati</taxon>
        <taxon>Nitrospinota/Tectimicrobiota group</taxon>
        <taxon>Candidatus Tectimicrobiota</taxon>
        <taxon>Candidatus Entotheonellia</taxon>
        <taxon>Candidatus Entotheonellales</taxon>
        <taxon>Candidatus Entotheonellaceae</taxon>
        <taxon>Candidatus Entotheonella</taxon>
    </lineage>
</organism>
<sequence length="68" mass="7679">MKKVFLPFGALFGLVESASRFIGRNDPAPRKAGPIYLDDDEIRALLQEALAQEHEQREREALLDVVAR</sequence>
<protein>
    <submittedName>
        <fullName evidence="1">Uncharacterized protein</fullName>
    </submittedName>
</protein>